<keyword evidence="4" id="KW-1185">Reference proteome</keyword>
<dbReference type="PANTHER" id="PTHR35446:SF2">
    <property type="entry name" value="CARBOXYMUCONOLACTONE DECARBOXYLASE-LIKE DOMAIN-CONTAINING PROTEIN"/>
    <property type="match status" value="1"/>
</dbReference>
<dbReference type="OrthoDB" id="3667834at2"/>
<name>A0A543KLB0_9MICO</name>
<protein>
    <submittedName>
        <fullName evidence="3">Alkylhydroperoxidase domain protein</fullName>
    </submittedName>
</protein>
<evidence type="ECO:0000313" key="4">
    <source>
        <dbReference type="Proteomes" id="UP000315133"/>
    </source>
</evidence>
<evidence type="ECO:0000313" key="3">
    <source>
        <dbReference type="EMBL" id="TQM95820.1"/>
    </source>
</evidence>
<accession>A0A543KLB0</accession>
<reference evidence="3 4" key="1">
    <citation type="submission" date="2019-06" db="EMBL/GenBank/DDBJ databases">
        <title>Sequencing the genomes of 1000 actinobacteria strains.</title>
        <authorList>
            <person name="Klenk H.-P."/>
        </authorList>
    </citation>
    <scope>NUCLEOTIDE SEQUENCE [LARGE SCALE GENOMIC DNA]</scope>
    <source>
        <strain evidence="3 4">DSM 12362</strain>
    </source>
</reference>
<evidence type="ECO:0000256" key="1">
    <source>
        <dbReference type="SAM" id="MobiDB-lite"/>
    </source>
</evidence>
<comment type="caution">
    <text evidence="3">The sequence shown here is derived from an EMBL/GenBank/DDBJ whole genome shotgun (WGS) entry which is preliminary data.</text>
</comment>
<keyword evidence="3" id="KW-0560">Oxidoreductase</keyword>
<dbReference type="NCBIfam" id="TIGR00778">
    <property type="entry name" value="ahpD_dom"/>
    <property type="match status" value="1"/>
</dbReference>
<dbReference type="SUPFAM" id="SSF69118">
    <property type="entry name" value="AhpD-like"/>
    <property type="match status" value="2"/>
</dbReference>
<dbReference type="AlphaFoldDB" id="A0A543KLB0"/>
<feature type="compositionally biased region" description="Polar residues" evidence="1">
    <location>
        <begin position="178"/>
        <end position="187"/>
    </location>
</feature>
<dbReference type="Gene3D" id="1.20.1290.10">
    <property type="entry name" value="AhpD-like"/>
    <property type="match status" value="2"/>
</dbReference>
<dbReference type="Proteomes" id="UP000315133">
    <property type="component" value="Unassembled WGS sequence"/>
</dbReference>
<dbReference type="InterPro" id="IPR004675">
    <property type="entry name" value="AhpD_core"/>
</dbReference>
<dbReference type="Pfam" id="PF02627">
    <property type="entry name" value="CMD"/>
    <property type="match status" value="1"/>
</dbReference>
<keyword evidence="3" id="KW-0575">Peroxidase</keyword>
<feature type="domain" description="Carboxymuconolactone decarboxylase-like" evidence="2">
    <location>
        <begin position="239"/>
        <end position="316"/>
    </location>
</feature>
<feature type="region of interest" description="Disordered" evidence="1">
    <location>
        <begin position="165"/>
        <end position="188"/>
    </location>
</feature>
<dbReference type="PANTHER" id="PTHR35446">
    <property type="entry name" value="SI:CH211-175M2.5"/>
    <property type="match status" value="1"/>
</dbReference>
<proteinExistence type="predicted"/>
<organism evidence="3 4">
    <name type="scientific">Ornithinimicrobium humiphilum</name>
    <dbReference type="NCBI Taxonomy" id="125288"/>
    <lineage>
        <taxon>Bacteria</taxon>
        <taxon>Bacillati</taxon>
        <taxon>Actinomycetota</taxon>
        <taxon>Actinomycetes</taxon>
        <taxon>Micrococcales</taxon>
        <taxon>Ornithinimicrobiaceae</taxon>
        <taxon>Ornithinimicrobium</taxon>
    </lineage>
</organism>
<dbReference type="InterPro" id="IPR003779">
    <property type="entry name" value="CMD-like"/>
</dbReference>
<sequence length="396" mass="42025">MAEYGFVTATSTAPALLARLLDADAATGLPVDPEVLTETRAAMEALYDRPQPLGAPVLRGLAAVVAAWQGIGPLHDHHVAAGADESLLADAEPTDAKLAALRRHVDLLTVSPALATHADQEALIAAGATPDEVVLVSQLVAYESYLARVLVTLAALEGEEVPAVPAPGRVPTSRGRTKLTTPTTRSGSARPLEFTQEVLAWEPWVPAPAEDELTDEQRESFARKATTNSVYFRLLSRTPGVTRARSDLDNAIFLRRDGLPRAERELAAAVASKVNDCIYCASVHARKSTGFSKRGEDVDAVLAVRLPRDADWVATDLAPLAESVAHDPRWATVVDAAARLSALRPTFGPSDVARMRQAGLEDLEVVDLATATAFFAWANRLMLSLGEAACPAPSAA</sequence>
<dbReference type="InterPro" id="IPR010195">
    <property type="entry name" value="Uncharacterised_peroxidase-rel"/>
</dbReference>
<dbReference type="InterPro" id="IPR029032">
    <property type="entry name" value="AhpD-like"/>
</dbReference>
<gene>
    <name evidence="3" type="ORF">FB476_0670</name>
</gene>
<evidence type="ECO:0000259" key="2">
    <source>
        <dbReference type="Pfam" id="PF02627"/>
    </source>
</evidence>
<dbReference type="GO" id="GO:0051920">
    <property type="term" value="F:peroxiredoxin activity"/>
    <property type="evidence" value="ECO:0007669"/>
    <property type="project" value="InterPro"/>
</dbReference>
<dbReference type="NCBIfam" id="TIGR01926">
    <property type="entry name" value="peroxid_rel"/>
    <property type="match status" value="1"/>
</dbReference>
<dbReference type="EMBL" id="VFPU01000001">
    <property type="protein sequence ID" value="TQM95820.1"/>
    <property type="molecule type" value="Genomic_DNA"/>
</dbReference>